<organism evidence="2 3">
    <name type="scientific">Rhodovulum bhavnagarense</name>
    <dbReference type="NCBI Taxonomy" id="992286"/>
    <lineage>
        <taxon>Bacteria</taxon>
        <taxon>Pseudomonadati</taxon>
        <taxon>Pseudomonadota</taxon>
        <taxon>Alphaproteobacteria</taxon>
        <taxon>Rhodobacterales</taxon>
        <taxon>Paracoccaceae</taxon>
        <taxon>Rhodovulum</taxon>
    </lineage>
</organism>
<feature type="transmembrane region" description="Helical" evidence="1">
    <location>
        <begin position="38"/>
        <end position="59"/>
    </location>
</feature>
<protein>
    <submittedName>
        <fullName evidence="2">Uncharacterized protein</fullName>
    </submittedName>
</protein>
<evidence type="ECO:0000313" key="2">
    <source>
        <dbReference type="EMBL" id="TCP61325.1"/>
    </source>
</evidence>
<keyword evidence="1" id="KW-1133">Transmembrane helix</keyword>
<dbReference type="AlphaFoldDB" id="A0A4R2RQ62"/>
<keyword evidence="1" id="KW-0472">Membrane</keyword>
<dbReference type="Proteomes" id="UP000295050">
    <property type="component" value="Unassembled WGS sequence"/>
</dbReference>
<proteinExistence type="predicted"/>
<dbReference type="OrthoDB" id="7689830at2"/>
<keyword evidence="1" id="KW-0812">Transmembrane</keyword>
<name>A0A4R2RQ62_9RHOB</name>
<feature type="transmembrane region" description="Helical" evidence="1">
    <location>
        <begin position="66"/>
        <end position="88"/>
    </location>
</feature>
<dbReference type="EMBL" id="SLXU01000005">
    <property type="protein sequence ID" value="TCP61325.1"/>
    <property type="molecule type" value="Genomic_DNA"/>
</dbReference>
<reference evidence="2 3" key="1">
    <citation type="submission" date="2019-03" db="EMBL/GenBank/DDBJ databases">
        <title>Genomic Encyclopedia of Type Strains, Phase IV (KMG-IV): sequencing the most valuable type-strain genomes for metagenomic binning, comparative biology and taxonomic classification.</title>
        <authorList>
            <person name="Goeker M."/>
        </authorList>
    </citation>
    <scope>NUCLEOTIDE SEQUENCE [LARGE SCALE GENOMIC DNA]</scope>
    <source>
        <strain evidence="2 3">DSM 24766</strain>
    </source>
</reference>
<evidence type="ECO:0000256" key="1">
    <source>
        <dbReference type="SAM" id="Phobius"/>
    </source>
</evidence>
<comment type="caution">
    <text evidence="2">The sequence shown here is derived from an EMBL/GenBank/DDBJ whole genome shotgun (WGS) entry which is preliminary data.</text>
</comment>
<gene>
    <name evidence="2" type="ORF">EV663_10543</name>
</gene>
<accession>A0A4R2RQ62</accession>
<evidence type="ECO:0000313" key="3">
    <source>
        <dbReference type="Proteomes" id="UP000295050"/>
    </source>
</evidence>
<sequence length="101" mass="11035">MWLFLSTYFLASLALLLGATELERRAIVARKMWPNGKAFLFAIAFSAIVSLFVTVAAAYASGWVSLLHVLGLSILYHGFMGIFLVHGLQRVSARVACQAMA</sequence>
<keyword evidence="3" id="KW-1185">Reference proteome</keyword>
<dbReference type="RefSeq" id="WP_132951113.1">
    <property type="nucleotide sequence ID" value="NZ_SLXU01000005.1"/>
</dbReference>